<dbReference type="Pfam" id="PF01370">
    <property type="entry name" value="Epimerase"/>
    <property type="match status" value="1"/>
</dbReference>
<dbReference type="AlphaFoldDB" id="A0A9X9X2J8"/>
<dbReference type="EMBL" id="JAAEDM010000080">
    <property type="protein sequence ID" value="MBR0673627.1"/>
    <property type="molecule type" value="Genomic_DNA"/>
</dbReference>
<evidence type="ECO:0000256" key="2">
    <source>
        <dbReference type="ARBA" id="ARBA00023277"/>
    </source>
</evidence>
<keyword evidence="1" id="KW-0521">NADP</keyword>
<evidence type="ECO:0000313" key="5">
    <source>
        <dbReference type="Proteomes" id="UP001138751"/>
    </source>
</evidence>
<accession>A0A9X9X2J8</accession>
<organism evidence="4 5">
    <name type="scientific">Neoroseomonas soli</name>
    <dbReference type="NCBI Taxonomy" id="1081025"/>
    <lineage>
        <taxon>Bacteria</taxon>
        <taxon>Pseudomonadati</taxon>
        <taxon>Pseudomonadota</taxon>
        <taxon>Alphaproteobacteria</taxon>
        <taxon>Acetobacterales</taxon>
        <taxon>Acetobacteraceae</taxon>
        <taxon>Neoroseomonas</taxon>
    </lineage>
</organism>
<feature type="domain" description="NAD-dependent epimerase/dehydratase" evidence="3">
    <location>
        <begin position="9"/>
        <end position="235"/>
    </location>
</feature>
<dbReference type="PANTHER" id="PTHR43103">
    <property type="entry name" value="NUCLEOSIDE-DIPHOSPHATE-SUGAR EPIMERASE"/>
    <property type="match status" value="1"/>
</dbReference>
<evidence type="ECO:0000256" key="1">
    <source>
        <dbReference type="ARBA" id="ARBA00022857"/>
    </source>
</evidence>
<dbReference type="InterPro" id="IPR001509">
    <property type="entry name" value="Epimerase_deHydtase"/>
</dbReference>
<protein>
    <submittedName>
        <fullName evidence="4">NAD(P)-dependent oxidoreductase</fullName>
    </submittedName>
</protein>
<evidence type="ECO:0000259" key="3">
    <source>
        <dbReference type="Pfam" id="PF01370"/>
    </source>
</evidence>
<keyword evidence="2" id="KW-0119">Carbohydrate metabolism</keyword>
<keyword evidence="5" id="KW-1185">Reference proteome</keyword>
<dbReference type="InterPro" id="IPR036291">
    <property type="entry name" value="NAD(P)-bd_dom_sf"/>
</dbReference>
<dbReference type="Gene3D" id="3.40.50.720">
    <property type="entry name" value="NAD(P)-binding Rossmann-like Domain"/>
    <property type="match status" value="1"/>
</dbReference>
<name>A0A9X9X2J8_9PROT</name>
<proteinExistence type="predicted"/>
<sequence length="308" mass="32163">MTTSPSSLLVIGGGGFVGGACVRHLVALGHAVHVVEPQRHDTLPDGAHWLPGDIEDAASLREAIAAVRPDAILNFAAFSAGPVGLARSGEADPERALAVNLLGFRRLMEAAVEAHVPRLLWSSSTVAIGPVEKVGARVTEDVPCAPATTYGLTKHLAEQAALFMRRVHGLEVTGIRLPLILGRGLWYAGAAAALTRLVAAAAPGAAPGEALPDTVFDAAHVDDVARLFAHLLSASAPSPVYHLAGFTTSWAEIAATLAALVPGYAPRVVSAPGLVWPLVSQDRLEQDTGFACVHDLRSTLRDMLEHRA</sequence>
<evidence type="ECO:0000313" key="4">
    <source>
        <dbReference type="EMBL" id="MBR0673627.1"/>
    </source>
</evidence>
<gene>
    <name evidence="4" type="ORF">GXW76_20815</name>
</gene>
<dbReference type="PANTHER" id="PTHR43103:SF3">
    <property type="entry name" value="ADP-L-GLYCERO-D-MANNO-HEPTOSE-6-EPIMERASE"/>
    <property type="match status" value="1"/>
</dbReference>
<comment type="caution">
    <text evidence="4">The sequence shown here is derived from an EMBL/GenBank/DDBJ whole genome shotgun (WGS) entry which is preliminary data.</text>
</comment>
<dbReference type="Proteomes" id="UP001138751">
    <property type="component" value="Unassembled WGS sequence"/>
</dbReference>
<reference evidence="4" key="2">
    <citation type="journal article" date="2021" name="Syst. Appl. Microbiol.">
        <title>Roseomonas hellenica sp. nov., isolated from roots of wild-growing Alkanna tinctoria.</title>
        <authorList>
            <person name="Rat A."/>
            <person name="Naranjo H.D."/>
            <person name="Lebbe L."/>
            <person name="Cnockaert M."/>
            <person name="Krigas N."/>
            <person name="Grigoriadou K."/>
            <person name="Maloupa E."/>
            <person name="Willems A."/>
        </authorList>
    </citation>
    <scope>NUCLEOTIDE SEQUENCE</scope>
    <source>
        <strain evidence="4">LMG 31231</strain>
    </source>
</reference>
<dbReference type="SUPFAM" id="SSF51735">
    <property type="entry name" value="NAD(P)-binding Rossmann-fold domains"/>
    <property type="match status" value="1"/>
</dbReference>
<dbReference type="RefSeq" id="WP_211864030.1">
    <property type="nucleotide sequence ID" value="NZ_JAAEDM010000080.1"/>
</dbReference>
<reference evidence="4" key="1">
    <citation type="submission" date="2020-01" db="EMBL/GenBank/DDBJ databases">
        <authorList>
            <person name="Rat A."/>
        </authorList>
    </citation>
    <scope>NUCLEOTIDE SEQUENCE</scope>
    <source>
        <strain evidence="4">LMG 31231</strain>
    </source>
</reference>